<keyword evidence="1" id="KW-1133">Transmembrane helix</keyword>
<keyword evidence="1" id="KW-0812">Transmembrane</keyword>
<accession>A0ABM6M5X4</accession>
<dbReference type="Proteomes" id="UP000258016">
    <property type="component" value="Chromosome"/>
</dbReference>
<dbReference type="RefSeq" id="WP_117352082.1">
    <property type="nucleotide sequence ID" value="NZ_CP020083.1"/>
</dbReference>
<sequence length="103" mass="11526">MIITFLIGTMCLVIWLYFTDADKTAMRLLWVCLLCMLAAELMTTILSFGIKVIFSPSALTLFGIQIVLLAPIFEELAKLQACQSLTRPCTDLRWLVFSASTNS</sequence>
<dbReference type="EMBL" id="CP020083">
    <property type="protein sequence ID" value="ASR51393.1"/>
    <property type="molecule type" value="Genomic_DNA"/>
</dbReference>
<reference evidence="2 3" key="1">
    <citation type="submission" date="2017-03" db="EMBL/GenBank/DDBJ databases">
        <title>Complete genome sequence of Blastomonas fulva degrading microcsystin LR.</title>
        <authorList>
            <person name="Lee H.-g."/>
            <person name="Jin L."/>
            <person name="oh H.-M."/>
        </authorList>
    </citation>
    <scope>NUCLEOTIDE SEQUENCE [LARGE SCALE GENOMIC DNA]</scope>
    <source>
        <strain evidence="2 3">T2</strain>
    </source>
</reference>
<evidence type="ECO:0000256" key="1">
    <source>
        <dbReference type="SAM" id="Phobius"/>
    </source>
</evidence>
<name>A0ABM6M5X4_9SPHN</name>
<feature type="transmembrane region" description="Helical" evidence="1">
    <location>
        <begin position="28"/>
        <end position="46"/>
    </location>
</feature>
<evidence type="ECO:0000313" key="2">
    <source>
        <dbReference type="EMBL" id="ASR51393.1"/>
    </source>
</evidence>
<keyword evidence="3" id="KW-1185">Reference proteome</keyword>
<organism evidence="2 3">
    <name type="scientific">Blastomonas fulva</name>
    <dbReference type="NCBI Taxonomy" id="1550728"/>
    <lineage>
        <taxon>Bacteria</taxon>
        <taxon>Pseudomonadati</taxon>
        <taxon>Pseudomonadota</taxon>
        <taxon>Alphaproteobacteria</taxon>
        <taxon>Sphingomonadales</taxon>
        <taxon>Sphingomonadaceae</taxon>
        <taxon>Blastomonas</taxon>
    </lineage>
</organism>
<proteinExistence type="predicted"/>
<gene>
    <name evidence="2" type="ORF">B5J99_07875</name>
</gene>
<keyword evidence="1" id="KW-0472">Membrane</keyword>
<evidence type="ECO:0000313" key="3">
    <source>
        <dbReference type="Proteomes" id="UP000258016"/>
    </source>
</evidence>
<dbReference type="GeneID" id="303485486"/>
<feature type="transmembrane region" description="Helical" evidence="1">
    <location>
        <begin position="53"/>
        <end position="73"/>
    </location>
</feature>
<protein>
    <submittedName>
        <fullName evidence="2">Uncharacterized protein</fullName>
    </submittedName>
</protein>